<reference evidence="4" key="2">
    <citation type="journal article" date="2015" name="Data Brief">
        <title>Shoot transcriptome of the giant reed, Arundo donax.</title>
        <authorList>
            <person name="Barrero R.A."/>
            <person name="Guerrero F.D."/>
            <person name="Moolhuijzen P."/>
            <person name="Goolsby J.A."/>
            <person name="Tidwell J."/>
            <person name="Bellgard S.E."/>
            <person name="Bellgard M.I."/>
        </authorList>
    </citation>
    <scope>NUCLEOTIDE SEQUENCE</scope>
    <source>
        <tissue evidence="4">Shoot tissue taken approximately 20 cm above the soil surface</tissue>
    </source>
</reference>
<dbReference type="Gene3D" id="3.60.21.10">
    <property type="match status" value="1"/>
</dbReference>
<evidence type="ECO:0000256" key="1">
    <source>
        <dbReference type="ARBA" id="ARBA00022723"/>
    </source>
</evidence>
<dbReference type="GO" id="GO:0047734">
    <property type="term" value="F:CDP-glycerol diphosphatase activity"/>
    <property type="evidence" value="ECO:0007669"/>
    <property type="project" value="TreeGrafter"/>
</dbReference>
<dbReference type="SUPFAM" id="SSF56300">
    <property type="entry name" value="Metallo-dependent phosphatases"/>
    <property type="match status" value="1"/>
</dbReference>
<keyword evidence="1" id="KW-0479">Metal-binding</keyword>
<keyword evidence="3" id="KW-0862">Zinc</keyword>
<proteinExistence type="predicted"/>
<dbReference type="PANTHER" id="PTHR16509:SF1">
    <property type="entry name" value="MANGANESE-DEPENDENT ADP-RIBOSE_CDP-ALCOHOL DIPHOSPHATASE"/>
    <property type="match status" value="1"/>
</dbReference>
<evidence type="ECO:0000256" key="3">
    <source>
        <dbReference type="ARBA" id="ARBA00022833"/>
    </source>
</evidence>
<dbReference type="InterPro" id="IPR029052">
    <property type="entry name" value="Metallo-depent_PP-like"/>
</dbReference>
<dbReference type="CDD" id="cd07396">
    <property type="entry name" value="MPP_Nbla03831"/>
    <property type="match status" value="1"/>
</dbReference>
<organism evidence="4">
    <name type="scientific">Arundo donax</name>
    <name type="common">Giant reed</name>
    <name type="synonym">Donax arundinaceus</name>
    <dbReference type="NCBI Taxonomy" id="35708"/>
    <lineage>
        <taxon>Eukaryota</taxon>
        <taxon>Viridiplantae</taxon>
        <taxon>Streptophyta</taxon>
        <taxon>Embryophyta</taxon>
        <taxon>Tracheophyta</taxon>
        <taxon>Spermatophyta</taxon>
        <taxon>Magnoliopsida</taxon>
        <taxon>Liliopsida</taxon>
        <taxon>Poales</taxon>
        <taxon>Poaceae</taxon>
        <taxon>PACMAD clade</taxon>
        <taxon>Arundinoideae</taxon>
        <taxon>Arundineae</taxon>
        <taxon>Arundo</taxon>
    </lineage>
</organism>
<sequence length="341" mass="37338">MLARPNGVVMRPSASAKEPPLFSFGVIADVQYADIPDGRSFLGVPRYYRHSIAVLRRAVQSWNGQRSVKFCINFGDIVDGFCPKDRSLAAVRAVVREFDGFRGGPAYHMLGNHCLYNLPRSDLVSVLRMPAPSSPERAYYDFSPWPGYRFVVLDAYDFSAVGWPRGHPAAAAARRFLEARNPNADKNSPSGLAGTDRRFVMFNGGVGEAQLRWLDGVLRRAARRRERAVVCSHLPIHPGAASPTGLMWNYEEVSDVVHRHGGCVVACLAGHVHRGGYAVDDGGVHHRTLEAALECPPGTDAFGHVEVYPDRLRLVGSDRMASTEMLLKCPHSSASSELASA</sequence>
<protein>
    <submittedName>
        <fullName evidence="4">Uncharacterized protein</fullName>
    </submittedName>
</protein>
<dbReference type="EMBL" id="GBRH01166424">
    <property type="protein sequence ID" value="JAE31472.1"/>
    <property type="molecule type" value="Transcribed_RNA"/>
</dbReference>
<accession>A0A0A9H3Y1</accession>
<dbReference type="GO" id="GO:0008663">
    <property type="term" value="F:2',3'-cyclic-nucleotide 2'-phosphodiesterase activity"/>
    <property type="evidence" value="ECO:0007669"/>
    <property type="project" value="TreeGrafter"/>
</dbReference>
<name>A0A0A9H3Y1_ARUDO</name>
<dbReference type="GO" id="GO:0030145">
    <property type="term" value="F:manganese ion binding"/>
    <property type="evidence" value="ECO:0007669"/>
    <property type="project" value="TreeGrafter"/>
</dbReference>
<dbReference type="InterPro" id="IPR041869">
    <property type="entry name" value="MPP_ADPRM"/>
</dbReference>
<dbReference type="AlphaFoldDB" id="A0A0A9H3Y1"/>
<evidence type="ECO:0000256" key="2">
    <source>
        <dbReference type="ARBA" id="ARBA00022801"/>
    </source>
</evidence>
<dbReference type="GO" id="GO:0047631">
    <property type="term" value="F:ADP-ribose diphosphatase activity"/>
    <property type="evidence" value="ECO:0007669"/>
    <property type="project" value="TreeGrafter"/>
</dbReference>
<reference evidence="4" key="1">
    <citation type="submission" date="2014-09" db="EMBL/GenBank/DDBJ databases">
        <authorList>
            <person name="Magalhaes I.L.F."/>
            <person name="Oliveira U."/>
            <person name="Santos F.R."/>
            <person name="Vidigal T.H.D.A."/>
            <person name="Brescovit A.D."/>
            <person name="Santos A.J."/>
        </authorList>
    </citation>
    <scope>NUCLEOTIDE SEQUENCE</scope>
    <source>
        <tissue evidence="4">Shoot tissue taken approximately 20 cm above the soil surface</tissue>
    </source>
</reference>
<evidence type="ECO:0000313" key="4">
    <source>
        <dbReference type="EMBL" id="JAE31472.1"/>
    </source>
</evidence>
<dbReference type="PANTHER" id="PTHR16509">
    <property type="match status" value="1"/>
</dbReference>
<keyword evidence="2" id="KW-0378">Hydrolase</keyword>